<name>A0A1C9U4P1_9BACT</name>
<dbReference type="InterPro" id="IPR003736">
    <property type="entry name" value="PAAI_dom"/>
</dbReference>
<dbReference type="PANTHER" id="PTHR21660">
    <property type="entry name" value="THIOESTERASE SUPERFAMILY MEMBER-RELATED"/>
    <property type="match status" value="1"/>
</dbReference>
<comment type="similarity">
    <text evidence="1">Belongs to the thioesterase PaaI family.</text>
</comment>
<evidence type="ECO:0000256" key="1">
    <source>
        <dbReference type="ARBA" id="ARBA00008324"/>
    </source>
</evidence>
<dbReference type="InterPro" id="IPR039298">
    <property type="entry name" value="ACOT13"/>
</dbReference>
<accession>A0A1C9U4P1</accession>
<dbReference type="NCBIfam" id="TIGR00369">
    <property type="entry name" value="unchar_dom_1"/>
    <property type="match status" value="1"/>
</dbReference>
<evidence type="ECO:0000256" key="2">
    <source>
        <dbReference type="ARBA" id="ARBA00022801"/>
    </source>
</evidence>
<dbReference type="AlphaFoldDB" id="A0A1C9U4P1"/>
<keyword evidence="2" id="KW-0378">Hydrolase</keyword>
<dbReference type="EMBL" id="KT982360">
    <property type="protein sequence ID" value="AOR51105.1"/>
    <property type="molecule type" value="Genomic_DNA"/>
</dbReference>
<dbReference type="PANTHER" id="PTHR21660:SF1">
    <property type="entry name" value="ACYL-COENZYME A THIOESTERASE 13"/>
    <property type="match status" value="1"/>
</dbReference>
<dbReference type="InterPro" id="IPR006683">
    <property type="entry name" value="Thioestr_dom"/>
</dbReference>
<feature type="domain" description="Thioesterase" evidence="3">
    <location>
        <begin position="71"/>
        <end position="144"/>
    </location>
</feature>
<dbReference type="Pfam" id="PF03061">
    <property type="entry name" value="4HBT"/>
    <property type="match status" value="1"/>
</dbReference>
<dbReference type="SUPFAM" id="SSF54637">
    <property type="entry name" value="Thioesterase/thiol ester dehydrase-isomerase"/>
    <property type="match status" value="1"/>
</dbReference>
<dbReference type="GO" id="GO:0047617">
    <property type="term" value="F:fatty acyl-CoA hydrolase activity"/>
    <property type="evidence" value="ECO:0007669"/>
    <property type="project" value="InterPro"/>
</dbReference>
<evidence type="ECO:0000313" key="4">
    <source>
        <dbReference type="EMBL" id="AOR51105.1"/>
    </source>
</evidence>
<organism evidence="4">
    <name type="scientific">uncultured bacterium pAW1</name>
    <dbReference type="NCBI Taxonomy" id="1781155"/>
    <lineage>
        <taxon>Bacteria</taxon>
        <taxon>environmental samples</taxon>
    </lineage>
</organism>
<sequence length="165" mass="17761">MLGDQNHVNLEANAGSTMTSFEPKRKNFRDEVLAIHQASAFPHHLGVEIVRVEPGEVEGIMAARPEMTQHQGVMHAGALITFLDHVAGMAACSLTPEGQTVVSVTLHVSMLRPSTAPFYRTIARVVKAGRQIYVVDSTVLAEGENGSSESVRATITLMTVPEGKD</sequence>
<dbReference type="InterPro" id="IPR029069">
    <property type="entry name" value="HotDog_dom_sf"/>
</dbReference>
<proteinExistence type="inferred from homology"/>
<dbReference type="CDD" id="cd03443">
    <property type="entry name" value="PaaI_thioesterase"/>
    <property type="match status" value="1"/>
</dbReference>
<protein>
    <submittedName>
        <fullName evidence="4">Phenylacetic acid degradation protein</fullName>
    </submittedName>
</protein>
<dbReference type="Gene3D" id="3.10.129.10">
    <property type="entry name" value="Hotdog Thioesterase"/>
    <property type="match status" value="1"/>
</dbReference>
<evidence type="ECO:0000259" key="3">
    <source>
        <dbReference type="Pfam" id="PF03061"/>
    </source>
</evidence>
<reference evidence="4" key="1">
    <citation type="journal article" date="2016" name="Sci. Rep.">
        <title>Triclosan Resistome from Metagenome Reveals Diverse Enoyl Acyl Carrier Protein Reductases and Selective Enrichment of Triclosan Resistance Genes.</title>
        <authorList>
            <person name="Khan R."/>
            <person name="Kong H.G."/>
            <person name="Jung Y.H."/>
            <person name="Choi J."/>
            <person name="Baek K.Y."/>
            <person name="Hwang E.C."/>
            <person name="Lee S.W."/>
        </authorList>
    </citation>
    <scope>NUCLEOTIDE SEQUENCE</scope>
</reference>